<dbReference type="PANTHER" id="PTHR24067">
    <property type="entry name" value="UBIQUITIN-CONJUGATING ENZYME E2"/>
    <property type="match status" value="1"/>
</dbReference>
<evidence type="ECO:0000313" key="5">
    <source>
        <dbReference type="EMBL" id="KXS14613.1"/>
    </source>
</evidence>
<reference evidence="5 6" key="1">
    <citation type="journal article" date="2015" name="Genome Biol. Evol.">
        <title>Phylogenomic analyses indicate that early fungi evolved digesting cell walls of algal ancestors of land plants.</title>
        <authorList>
            <person name="Chang Y."/>
            <person name="Wang S."/>
            <person name="Sekimoto S."/>
            <person name="Aerts A.L."/>
            <person name="Choi C."/>
            <person name="Clum A."/>
            <person name="LaButti K.M."/>
            <person name="Lindquist E.A."/>
            <person name="Yee Ngan C."/>
            <person name="Ohm R.A."/>
            <person name="Salamov A.A."/>
            <person name="Grigoriev I.V."/>
            <person name="Spatafora J.W."/>
            <person name="Berbee M.L."/>
        </authorList>
    </citation>
    <scope>NUCLEOTIDE SEQUENCE [LARGE SCALE GENOMIC DNA]</scope>
    <source>
        <strain evidence="5 6">JEL478</strain>
    </source>
</reference>
<evidence type="ECO:0000256" key="1">
    <source>
        <dbReference type="ARBA" id="ARBA00022786"/>
    </source>
</evidence>
<feature type="region of interest" description="Disordered" evidence="2">
    <location>
        <begin position="211"/>
        <end position="355"/>
    </location>
</feature>
<evidence type="ECO:0000313" key="6">
    <source>
        <dbReference type="Proteomes" id="UP000070544"/>
    </source>
</evidence>
<feature type="compositionally biased region" description="Low complexity" evidence="2">
    <location>
        <begin position="290"/>
        <end position="342"/>
    </location>
</feature>
<dbReference type="PROSITE" id="PS50127">
    <property type="entry name" value="UBC_2"/>
    <property type="match status" value="1"/>
</dbReference>
<keyword evidence="3" id="KW-0812">Transmembrane</keyword>
<dbReference type="OrthoDB" id="1158011at2759"/>
<dbReference type="Gene3D" id="3.10.110.10">
    <property type="entry name" value="Ubiquitin Conjugating Enzyme"/>
    <property type="match status" value="1"/>
</dbReference>
<feature type="transmembrane region" description="Helical" evidence="3">
    <location>
        <begin position="365"/>
        <end position="384"/>
    </location>
</feature>
<evidence type="ECO:0000259" key="4">
    <source>
        <dbReference type="PROSITE" id="PS50127"/>
    </source>
</evidence>
<evidence type="ECO:0000256" key="3">
    <source>
        <dbReference type="SAM" id="Phobius"/>
    </source>
</evidence>
<feature type="compositionally biased region" description="Low complexity" evidence="2">
    <location>
        <begin position="166"/>
        <end position="182"/>
    </location>
</feature>
<evidence type="ECO:0000256" key="2">
    <source>
        <dbReference type="SAM" id="MobiDB-lite"/>
    </source>
</evidence>
<dbReference type="AlphaFoldDB" id="A0A139ADW9"/>
<feature type="compositionally biased region" description="Low complexity" evidence="2">
    <location>
        <begin position="269"/>
        <end position="282"/>
    </location>
</feature>
<keyword evidence="3" id="KW-1133">Transmembrane helix</keyword>
<dbReference type="Proteomes" id="UP000070544">
    <property type="component" value="Unassembled WGS sequence"/>
</dbReference>
<dbReference type="SMART" id="SM00212">
    <property type="entry name" value="UBCc"/>
    <property type="match status" value="1"/>
</dbReference>
<dbReference type="FunFam" id="3.10.110.10:FF:000086">
    <property type="entry name" value="Ubiquitin-conjugating enzyme E2 J1"/>
    <property type="match status" value="1"/>
</dbReference>
<proteinExistence type="predicted"/>
<dbReference type="InterPro" id="IPR050113">
    <property type="entry name" value="Ub_conjugating_enzyme"/>
</dbReference>
<organism evidence="5 6">
    <name type="scientific">Gonapodya prolifera (strain JEL478)</name>
    <name type="common">Monoblepharis prolifera</name>
    <dbReference type="NCBI Taxonomy" id="1344416"/>
    <lineage>
        <taxon>Eukaryota</taxon>
        <taxon>Fungi</taxon>
        <taxon>Fungi incertae sedis</taxon>
        <taxon>Chytridiomycota</taxon>
        <taxon>Chytridiomycota incertae sedis</taxon>
        <taxon>Monoblepharidomycetes</taxon>
        <taxon>Monoblepharidales</taxon>
        <taxon>Gonapodyaceae</taxon>
        <taxon>Gonapodya</taxon>
    </lineage>
</organism>
<dbReference type="CDD" id="cd23799">
    <property type="entry name" value="UBCc_UBE2J"/>
    <property type="match status" value="1"/>
</dbReference>
<feature type="region of interest" description="Disordered" evidence="2">
    <location>
        <begin position="151"/>
        <end position="191"/>
    </location>
</feature>
<dbReference type="STRING" id="1344416.A0A139ADW9"/>
<dbReference type="EMBL" id="KQ965768">
    <property type="protein sequence ID" value="KXS14613.1"/>
    <property type="molecule type" value="Genomic_DNA"/>
</dbReference>
<dbReference type="SUPFAM" id="SSF54495">
    <property type="entry name" value="UBC-like"/>
    <property type="match status" value="1"/>
</dbReference>
<keyword evidence="6" id="KW-1185">Reference proteome</keyword>
<dbReference type="InterPro" id="IPR016135">
    <property type="entry name" value="UBQ-conjugating_enzyme/RWD"/>
</dbReference>
<dbReference type="Pfam" id="PF00179">
    <property type="entry name" value="UQ_con"/>
    <property type="match status" value="1"/>
</dbReference>
<protein>
    <submittedName>
        <fullName evidence="5">UBC-like protein</fullName>
    </submittedName>
</protein>
<name>A0A139ADW9_GONPJ</name>
<accession>A0A139ADW9</accession>
<keyword evidence="3" id="KW-0472">Membrane</keyword>
<sequence length="388" mass="40659">MSTTSRSPAVKRLMSELRELQADTSTEYVAQPLDDNLFEWHFTVRGPEATAFEGGIYHGRILLPAEYPFKPPSIIFLTPNGRFRVNEKICLSVTGFHPEFWRPAWGIRTVLLALLSFMPTRAEGAVGALEVDDEGRRREARISPDWTCPHCKVSNRELLPPPPPRSESSASGAEDSAGTASTHGAAKSGTDDAEAKELIAMMRMDYEGERKAAAGTRIDESGGAPEATAPSQVAIGNAGSRAGTQTREEERTGVVATVTPSRPAVVSNTTTSIAPAPADTIPPVTPTPTPTTHSNTSSSGGLRAPASAPQPSSETQQQPSSSSAAAPAPATASASAAQGPTQHARHAQAQVPPRPSVSLAADPELVVLDALIAAVVAALGFLVIRVAL</sequence>
<feature type="compositionally biased region" description="Basic and acidic residues" evidence="2">
    <location>
        <begin position="211"/>
        <end position="220"/>
    </location>
</feature>
<keyword evidence="1" id="KW-0833">Ubl conjugation pathway</keyword>
<gene>
    <name evidence="5" type="ORF">M427DRAFT_135730</name>
</gene>
<dbReference type="OMA" id="TQHARHA"/>
<dbReference type="InterPro" id="IPR000608">
    <property type="entry name" value="UBC"/>
</dbReference>
<feature type="domain" description="UBC core" evidence="4">
    <location>
        <begin position="8"/>
        <end position="157"/>
    </location>
</feature>